<dbReference type="PANTHER" id="PTHR45527:SF1">
    <property type="entry name" value="FATTY ACID SYNTHASE"/>
    <property type="match status" value="1"/>
</dbReference>
<dbReference type="Pfam" id="PF13193">
    <property type="entry name" value="AMP-binding_C"/>
    <property type="match status" value="1"/>
</dbReference>
<dbReference type="GO" id="GO:0031177">
    <property type="term" value="F:phosphopantetheine binding"/>
    <property type="evidence" value="ECO:0007669"/>
    <property type="project" value="TreeGrafter"/>
</dbReference>
<gene>
    <name evidence="2" type="ORF">G3M58_58150</name>
</gene>
<accession>A0A6G3XES9</accession>
<feature type="non-terminal residue" evidence="2">
    <location>
        <position position="85"/>
    </location>
</feature>
<feature type="non-terminal residue" evidence="2">
    <location>
        <position position="1"/>
    </location>
</feature>
<evidence type="ECO:0000313" key="2">
    <source>
        <dbReference type="EMBL" id="NEE16183.1"/>
    </source>
</evidence>
<dbReference type="AlphaFoldDB" id="A0A6G3XES9"/>
<reference evidence="2" key="1">
    <citation type="submission" date="2020-01" db="EMBL/GenBank/DDBJ databases">
        <title>Insect and environment-associated Actinomycetes.</title>
        <authorList>
            <person name="Currrie C."/>
            <person name="Chevrette M."/>
            <person name="Carlson C."/>
            <person name="Stubbendieck R."/>
            <person name="Wendt-Pienkowski E."/>
        </authorList>
    </citation>
    <scope>NUCLEOTIDE SEQUENCE</scope>
    <source>
        <strain evidence="2">SID7499</strain>
    </source>
</reference>
<protein>
    <submittedName>
        <fullName evidence="2">Amino acid adenylation domain-containing protein</fullName>
    </submittedName>
</protein>
<proteinExistence type="predicted"/>
<dbReference type="GO" id="GO:0005829">
    <property type="term" value="C:cytosol"/>
    <property type="evidence" value="ECO:0007669"/>
    <property type="project" value="TreeGrafter"/>
</dbReference>
<dbReference type="PANTHER" id="PTHR45527">
    <property type="entry name" value="NONRIBOSOMAL PEPTIDE SYNTHETASE"/>
    <property type="match status" value="1"/>
</dbReference>
<dbReference type="InterPro" id="IPR025110">
    <property type="entry name" value="AMP-bd_C"/>
</dbReference>
<dbReference type="EMBL" id="JAAGMN010006069">
    <property type="protein sequence ID" value="NEE16183.1"/>
    <property type="molecule type" value="Genomic_DNA"/>
</dbReference>
<dbReference type="Gene3D" id="3.30.300.30">
    <property type="match status" value="1"/>
</dbReference>
<name>A0A6G3XES9_9ACTN</name>
<dbReference type="InterPro" id="IPR045851">
    <property type="entry name" value="AMP-bd_C_sf"/>
</dbReference>
<sequence>DEQVKVRGFRIETGEIESVIAQDPSVAQTVVIAREDRHHHKQLVAYVVPVSGTEADIDGLREQVATTLPSYMMPAAFVTLPRLPL</sequence>
<dbReference type="SUPFAM" id="SSF56801">
    <property type="entry name" value="Acetyl-CoA synthetase-like"/>
    <property type="match status" value="1"/>
</dbReference>
<dbReference type="GO" id="GO:0043041">
    <property type="term" value="P:amino acid activation for nonribosomal peptide biosynthetic process"/>
    <property type="evidence" value="ECO:0007669"/>
    <property type="project" value="TreeGrafter"/>
</dbReference>
<feature type="domain" description="AMP-binding enzyme C-terminal" evidence="1">
    <location>
        <begin position="15"/>
        <end position="84"/>
    </location>
</feature>
<dbReference type="GO" id="GO:0044550">
    <property type="term" value="P:secondary metabolite biosynthetic process"/>
    <property type="evidence" value="ECO:0007669"/>
    <property type="project" value="TreeGrafter"/>
</dbReference>
<evidence type="ECO:0000259" key="1">
    <source>
        <dbReference type="Pfam" id="PF13193"/>
    </source>
</evidence>
<comment type="caution">
    <text evidence="2">The sequence shown here is derived from an EMBL/GenBank/DDBJ whole genome shotgun (WGS) entry which is preliminary data.</text>
</comment>
<organism evidence="2">
    <name type="scientific">Streptomyces sp. SID7499</name>
    <dbReference type="NCBI Taxonomy" id="2706086"/>
    <lineage>
        <taxon>Bacteria</taxon>
        <taxon>Bacillati</taxon>
        <taxon>Actinomycetota</taxon>
        <taxon>Actinomycetes</taxon>
        <taxon>Kitasatosporales</taxon>
        <taxon>Streptomycetaceae</taxon>
        <taxon>Streptomyces</taxon>
    </lineage>
</organism>